<dbReference type="GO" id="GO:0032259">
    <property type="term" value="P:methylation"/>
    <property type="evidence" value="ECO:0007669"/>
    <property type="project" value="UniProtKB-KW"/>
</dbReference>
<evidence type="ECO:0000313" key="1">
    <source>
        <dbReference type="EMBL" id="QKM60204.1"/>
    </source>
</evidence>
<dbReference type="AlphaFoldDB" id="A0A6M9PDW4"/>
<dbReference type="InterPro" id="IPR029063">
    <property type="entry name" value="SAM-dependent_MTases_sf"/>
</dbReference>
<dbReference type="SUPFAM" id="SSF53335">
    <property type="entry name" value="S-adenosyl-L-methionine-dependent methyltransferases"/>
    <property type="match status" value="1"/>
</dbReference>
<dbReference type="Proteomes" id="UP000501090">
    <property type="component" value="Chromosome"/>
</dbReference>
<sequence length="290" mass="31686">MNTFSTDWLSLREGVDHRSRNPALQQQVLSYLEQVGSVKNDPIHIIDLGSGTGSNLRALAPLIQHSQNWTLVDYDPLLLMAAREKLCAWADSVSDGAPHGHLDSNATRPVTLVKNNHEINVIFLQKDLAGDLQSVLSKPADLITAAAFFDLVAVGWLEQFCRALKTPLYTVLTYNGQETWLPVDPWDSKILEAFHHHQGSDKGFGSAAGPLALTTLEQLLRKEGFKVVTGSSPWVLGPNDSLLIQELAAGTAKAAAETTLVSNAIAQQWGESRAQSPKCEIGHDDLFARY</sequence>
<proteinExistence type="predicted"/>
<name>A0A6M9PDW4_9BURK</name>
<dbReference type="GO" id="GO:0008168">
    <property type="term" value="F:methyltransferase activity"/>
    <property type="evidence" value="ECO:0007669"/>
    <property type="project" value="UniProtKB-KW"/>
</dbReference>
<dbReference type="KEGG" id="pard:DN92_03620"/>
<dbReference type="Gene3D" id="3.40.50.150">
    <property type="entry name" value="Vaccinia Virus protein VP39"/>
    <property type="match status" value="1"/>
</dbReference>
<evidence type="ECO:0000313" key="2">
    <source>
        <dbReference type="Proteomes" id="UP000501090"/>
    </source>
</evidence>
<keyword evidence="2" id="KW-1185">Reference proteome</keyword>
<dbReference type="RefSeq" id="WP_173959973.1">
    <property type="nucleotide sequence ID" value="NZ_CBCSCC010000003.1"/>
</dbReference>
<dbReference type="EMBL" id="CP028940">
    <property type="protein sequence ID" value="QKM60204.1"/>
    <property type="molecule type" value="Genomic_DNA"/>
</dbReference>
<keyword evidence="1" id="KW-0489">Methyltransferase</keyword>
<reference evidence="1 2" key="1">
    <citation type="submission" date="2018-04" db="EMBL/GenBank/DDBJ databases">
        <title>Polynucleobacter sp. UK-Long2-W17 genome.</title>
        <authorList>
            <person name="Hahn M.W."/>
        </authorList>
    </citation>
    <scope>NUCLEOTIDE SEQUENCE [LARGE SCALE GENOMIC DNA]</scope>
    <source>
        <strain evidence="1 2">UK-Long2-W17</strain>
    </source>
</reference>
<accession>A0A6M9PDW4</accession>
<protein>
    <submittedName>
        <fullName evidence="1">SAM-dependent methyltransferase</fullName>
    </submittedName>
</protein>
<organism evidence="1 2">
    <name type="scientific">Polynucleobacter arcticus</name>
    <dbReference type="NCBI Taxonomy" id="1743165"/>
    <lineage>
        <taxon>Bacteria</taxon>
        <taxon>Pseudomonadati</taxon>
        <taxon>Pseudomonadota</taxon>
        <taxon>Betaproteobacteria</taxon>
        <taxon>Burkholderiales</taxon>
        <taxon>Burkholderiaceae</taxon>
        <taxon>Polynucleobacter</taxon>
    </lineage>
</organism>
<gene>
    <name evidence="1" type="ORF">DN92_03620</name>
</gene>
<keyword evidence="1" id="KW-0808">Transferase</keyword>